<sequence length="196" mass="21576">MAAPANKNIGDLNGKWIMNKTLSSNIEPGLALQGVGWVARKAVSMATLTLAVKQFVAPPSPPADPANPAATHIEIEQTGTGGIKASTEKRCLDDTFRDHTDWLFGHVKGKSKFLTADDIQDDYLKSGWLEGDDEKKGPNGETHVISYVESYDNGWTATQIWGFKIIDGVRRHVRNVLITKGGERVELQLVYDWLSE</sequence>
<evidence type="ECO:0000313" key="2">
    <source>
        <dbReference type="Proteomes" id="UP001303647"/>
    </source>
</evidence>
<keyword evidence="2" id="KW-1185">Reference proteome</keyword>
<comment type="caution">
    <text evidence="1">The sequence shown here is derived from an EMBL/GenBank/DDBJ whole genome shotgun (WGS) entry which is preliminary data.</text>
</comment>
<dbReference type="InterPro" id="IPR053037">
    <property type="entry name" value="Pericyclase_pydY-like"/>
</dbReference>
<dbReference type="PANTHER" id="PTHR38115">
    <property type="entry name" value="LIPOCALIN-LIKE DOMAIN-CONTAINING PROTEIN"/>
    <property type="match status" value="1"/>
</dbReference>
<dbReference type="AlphaFoldDB" id="A0AAN7CUX8"/>
<organism evidence="1 2">
    <name type="scientific">Corynascus novoguineensis</name>
    <dbReference type="NCBI Taxonomy" id="1126955"/>
    <lineage>
        <taxon>Eukaryota</taxon>
        <taxon>Fungi</taxon>
        <taxon>Dikarya</taxon>
        <taxon>Ascomycota</taxon>
        <taxon>Pezizomycotina</taxon>
        <taxon>Sordariomycetes</taxon>
        <taxon>Sordariomycetidae</taxon>
        <taxon>Sordariales</taxon>
        <taxon>Chaetomiaceae</taxon>
        <taxon>Corynascus</taxon>
    </lineage>
</organism>
<reference evidence="1" key="1">
    <citation type="journal article" date="2023" name="Mol. Phylogenet. Evol.">
        <title>Genome-scale phylogeny and comparative genomics of the fungal order Sordariales.</title>
        <authorList>
            <person name="Hensen N."/>
            <person name="Bonometti L."/>
            <person name="Westerberg I."/>
            <person name="Brannstrom I.O."/>
            <person name="Guillou S."/>
            <person name="Cros-Aarteil S."/>
            <person name="Calhoun S."/>
            <person name="Haridas S."/>
            <person name="Kuo A."/>
            <person name="Mondo S."/>
            <person name="Pangilinan J."/>
            <person name="Riley R."/>
            <person name="LaButti K."/>
            <person name="Andreopoulos B."/>
            <person name="Lipzen A."/>
            <person name="Chen C."/>
            <person name="Yan M."/>
            <person name="Daum C."/>
            <person name="Ng V."/>
            <person name="Clum A."/>
            <person name="Steindorff A."/>
            <person name="Ohm R.A."/>
            <person name="Martin F."/>
            <person name="Silar P."/>
            <person name="Natvig D.O."/>
            <person name="Lalanne C."/>
            <person name="Gautier V."/>
            <person name="Ament-Velasquez S.L."/>
            <person name="Kruys A."/>
            <person name="Hutchinson M.I."/>
            <person name="Powell A.J."/>
            <person name="Barry K."/>
            <person name="Miller A.N."/>
            <person name="Grigoriev I.V."/>
            <person name="Debuchy R."/>
            <person name="Gladieux P."/>
            <person name="Hiltunen Thoren M."/>
            <person name="Johannesson H."/>
        </authorList>
    </citation>
    <scope>NUCLEOTIDE SEQUENCE</scope>
    <source>
        <strain evidence="1">CBS 359.72</strain>
    </source>
</reference>
<gene>
    <name evidence="1" type="ORF">C7999DRAFT_13606</name>
</gene>
<evidence type="ECO:0000313" key="1">
    <source>
        <dbReference type="EMBL" id="KAK4248496.1"/>
    </source>
</evidence>
<accession>A0AAN7CUX8</accession>
<dbReference type="PANTHER" id="PTHR38115:SF1">
    <property type="entry name" value="LIPOCALIN-LIKE DOMAIN-CONTAINING PROTEIN"/>
    <property type="match status" value="1"/>
</dbReference>
<protein>
    <submittedName>
        <fullName evidence="1">Uncharacterized protein</fullName>
    </submittedName>
</protein>
<proteinExistence type="predicted"/>
<name>A0AAN7CUX8_9PEZI</name>
<dbReference type="Proteomes" id="UP001303647">
    <property type="component" value="Unassembled WGS sequence"/>
</dbReference>
<dbReference type="EMBL" id="MU857637">
    <property type="protein sequence ID" value="KAK4248496.1"/>
    <property type="molecule type" value="Genomic_DNA"/>
</dbReference>
<reference evidence="1" key="2">
    <citation type="submission" date="2023-05" db="EMBL/GenBank/DDBJ databases">
        <authorList>
            <consortium name="Lawrence Berkeley National Laboratory"/>
            <person name="Steindorff A."/>
            <person name="Hensen N."/>
            <person name="Bonometti L."/>
            <person name="Westerberg I."/>
            <person name="Brannstrom I.O."/>
            <person name="Guillou S."/>
            <person name="Cros-Aarteil S."/>
            <person name="Calhoun S."/>
            <person name="Haridas S."/>
            <person name="Kuo A."/>
            <person name="Mondo S."/>
            <person name="Pangilinan J."/>
            <person name="Riley R."/>
            <person name="Labutti K."/>
            <person name="Andreopoulos B."/>
            <person name="Lipzen A."/>
            <person name="Chen C."/>
            <person name="Yanf M."/>
            <person name="Daum C."/>
            <person name="Ng V."/>
            <person name="Clum A."/>
            <person name="Ohm R."/>
            <person name="Martin F."/>
            <person name="Silar P."/>
            <person name="Natvig D."/>
            <person name="Lalanne C."/>
            <person name="Gautier V."/>
            <person name="Ament-Velasquez S.L."/>
            <person name="Kruys A."/>
            <person name="Hutchinson M.I."/>
            <person name="Powell A.J."/>
            <person name="Barry K."/>
            <person name="Miller A.N."/>
            <person name="Grigoriev I.V."/>
            <person name="Debuchy R."/>
            <person name="Gladieux P."/>
            <person name="Thoren M.H."/>
            <person name="Johannesson H."/>
        </authorList>
    </citation>
    <scope>NUCLEOTIDE SEQUENCE</scope>
    <source>
        <strain evidence="1">CBS 359.72</strain>
    </source>
</reference>